<feature type="compositionally biased region" description="Basic and acidic residues" evidence="4">
    <location>
        <begin position="21"/>
        <end position="30"/>
    </location>
</feature>
<dbReference type="InterPro" id="IPR027443">
    <property type="entry name" value="IPNS-like_sf"/>
</dbReference>
<feature type="domain" description="Non-haem dioxygenase N-terminal" evidence="6">
    <location>
        <begin position="70"/>
        <end position="147"/>
    </location>
</feature>
<proteinExistence type="predicted"/>
<protein>
    <recommendedName>
        <fullName evidence="6">Non-haem dioxygenase N-terminal domain-containing protein</fullName>
    </recommendedName>
</protein>
<evidence type="ECO:0000313" key="8">
    <source>
        <dbReference type="Proteomes" id="UP000652761"/>
    </source>
</evidence>
<keyword evidence="1" id="KW-0479">Metal-binding</keyword>
<evidence type="ECO:0000256" key="3">
    <source>
        <dbReference type="ARBA" id="ARBA00023004"/>
    </source>
</evidence>
<dbReference type="PANTHER" id="PTHR34945">
    <property type="entry name" value="2-OXOGLUTARATE (2OG) AND FE(II)-DEPENDENT OXYGENASE SUPERFAMILY PROTEIN"/>
    <property type="match status" value="1"/>
</dbReference>
<dbReference type="EMBL" id="NMUH01000419">
    <property type="protein sequence ID" value="MQL78830.1"/>
    <property type="molecule type" value="Genomic_DNA"/>
</dbReference>
<evidence type="ECO:0000259" key="6">
    <source>
        <dbReference type="Pfam" id="PF14226"/>
    </source>
</evidence>
<dbReference type="AlphaFoldDB" id="A0A843UA46"/>
<name>A0A843UA46_COLES</name>
<reference evidence="7" key="1">
    <citation type="submission" date="2017-07" db="EMBL/GenBank/DDBJ databases">
        <title>Taro Niue Genome Assembly and Annotation.</title>
        <authorList>
            <person name="Atibalentja N."/>
            <person name="Keating K."/>
            <person name="Fields C.J."/>
        </authorList>
    </citation>
    <scope>NUCLEOTIDE SEQUENCE</scope>
    <source>
        <strain evidence="7">Niue_2</strain>
        <tissue evidence="7">Leaf</tissue>
    </source>
</reference>
<dbReference type="Pfam" id="PF14226">
    <property type="entry name" value="DIOX_N"/>
    <property type="match status" value="1"/>
</dbReference>
<dbReference type="GO" id="GO:0046872">
    <property type="term" value="F:metal ion binding"/>
    <property type="evidence" value="ECO:0007669"/>
    <property type="project" value="UniProtKB-KW"/>
</dbReference>
<feature type="region of interest" description="Disordered" evidence="4">
    <location>
        <begin position="1"/>
        <end position="32"/>
    </location>
</feature>
<accession>A0A843UA46</accession>
<dbReference type="GO" id="GO:0016491">
    <property type="term" value="F:oxidoreductase activity"/>
    <property type="evidence" value="ECO:0007669"/>
    <property type="project" value="UniProtKB-KW"/>
</dbReference>
<dbReference type="Gene3D" id="2.60.120.330">
    <property type="entry name" value="B-lactam Antibiotic, Isopenicillin N Synthase, Chain"/>
    <property type="match status" value="1"/>
</dbReference>
<dbReference type="OrthoDB" id="1928184at2759"/>
<feature type="transmembrane region" description="Helical" evidence="5">
    <location>
        <begin position="357"/>
        <end position="378"/>
    </location>
</feature>
<dbReference type="SUPFAM" id="SSF51197">
    <property type="entry name" value="Clavaminate synthase-like"/>
    <property type="match status" value="1"/>
</dbReference>
<evidence type="ECO:0000256" key="1">
    <source>
        <dbReference type="ARBA" id="ARBA00022723"/>
    </source>
</evidence>
<keyword evidence="5" id="KW-1133">Transmembrane helix</keyword>
<comment type="caution">
    <text evidence="7">The sequence shown here is derived from an EMBL/GenBank/DDBJ whole genome shotgun (WGS) entry which is preliminary data.</text>
</comment>
<dbReference type="PANTHER" id="PTHR34945:SF8">
    <property type="entry name" value="DOWNSTREAM TARGET OF AGL15-4"/>
    <property type="match status" value="1"/>
</dbReference>
<evidence type="ECO:0000256" key="2">
    <source>
        <dbReference type="ARBA" id="ARBA00023002"/>
    </source>
</evidence>
<keyword evidence="5" id="KW-0472">Membrane</keyword>
<feature type="compositionally biased region" description="Pro residues" evidence="4">
    <location>
        <begin position="1"/>
        <end position="19"/>
    </location>
</feature>
<evidence type="ECO:0000256" key="5">
    <source>
        <dbReference type="SAM" id="Phobius"/>
    </source>
</evidence>
<keyword evidence="8" id="KW-1185">Reference proteome</keyword>
<keyword evidence="5" id="KW-0812">Transmembrane</keyword>
<gene>
    <name evidence="7" type="ORF">Taro_011256</name>
</gene>
<dbReference type="InterPro" id="IPR026992">
    <property type="entry name" value="DIOX_N"/>
</dbReference>
<sequence length="381" mass="41541">MLASTPFPPPEFHAPPPSPEGVERSGKAGEDEVLEEFLSRGDNAAAVPELVLPDRLFPRQIHSADPPEVDFRSLGAPSSIEDLRSAARTIGCFQLVNHGIPREVIAAAEQAAAAVLLLPPDKKALMATSSSAGRCGFEGDGEGRDEELFWWSRGGEGRFVASEEEMAGIWPDGYRDFSCKMARLQREVGKIASEVGQVLFSKGKLETLQVTESVKRTAEAAVESTLHINKFRQGQGCLRIGGSPPNALQHDALRLLIRSCEHPHALCIHVTRCTGFQVFSKRGWVSLFQPNNEALVVTIGNQMPAWKGSSYRHVAGKPVFHAKDEASVSVAVLYSCTTMEKVCTTINGDDEKKTISLAQQAILALSLTLLYHIVVYLCRHM</sequence>
<organism evidence="7 8">
    <name type="scientific">Colocasia esculenta</name>
    <name type="common">Wild taro</name>
    <name type="synonym">Arum esculentum</name>
    <dbReference type="NCBI Taxonomy" id="4460"/>
    <lineage>
        <taxon>Eukaryota</taxon>
        <taxon>Viridiplantae</taxon>
        <taxon>Streptophyta</taxon>
        <taxon>Embryophyta</taxon>
        <taxon>Tracheophyta</taxon>
        <taxon>Spermatophyta</taxon>
        <taxon>Magnoliopsida</taxon>
        <taxon>Liliopsida</taxon>
        <taxon>Araceae</taxon>
        <taxon>Aroideae</taxon>
        <taxon>Colocasieae</taxon>
        <taxon>Colocasia</taxon>
    </lineage>
</organism>
<evidence type="ECO:0000313" key="7">
    <source>
        <dbReference type="EMBL" id="MQL78830.1"/>
    </source>
</evidence>
<evidence type="ECO:0000256" key="4">
    <source>
        <dbReference type="SAM" id="MobiDB-lite"/>
    </source>
</evidence>
<dbReference type="Proteomes" id="UP000652761">
    <property type="component" value="Unassembled WGS sequence"/>
</dbReference>
<keyword evidence="3" id="KW-0408">Iron</keyword>
<keyword evidence="2" id="KW-0560">Oxidoreductase</keyword>